<dbReference type="RefSeq" id="WP_126867074.1">
    <property type="nucleotide sequence ID" value="NZ_JAUSTX010000011.1"/>
</dbReference>
<comment type="similarity">
    <text evidence="1">Belongs to the FAH family.</text>
</comment>
<dbReference type="EMBL" id="RYZZ01000043">
    <property type="protein sequence ID" value="RUQ25195.1"/>
    <property type="molecule type" value="Genomic_DNA"/>
</dbReference>
<dbReference type="GO" id="GO:0046872">
    <property type="term" value="F:metal ion binding"/>
    <property type="evidence" value="ECO:0007669"/>
    <property type="project" value="UniProtKB-KW"/>
</dbReference>
<organism evidence="4 5">
    <name type="scientific">Peribacillus cavernae</name>
    <dbReference type="NCBI Taxonomy" id="1674310"/>
    <lineage>
        <taxon>Bacteria</taxon>
        <taxon>Bacillati</taxon>
        <taxon>Bacillota</taxon>
        <taxon>Bacilli</taxon>
        <taxon>Bacillales</taxon>
        <taxon>Bacillaceae</taxon>
        <taxon>Peribacillus</taxon>
    </lineage>
</organism>
<sequence>MKLISFQASDRVRLGIKTENGIVDVCSTAEKAGLSAPNTMEDVIAAGQSGLDQLHQVLSQADETLEESTIQYAPVVQNPIKIICSGANYRAHVAEANLAIPEFPIYFPKYQNSLAAHNEEIVPPAITEQVDYEVEMVVVMGQQARNVTKEEALDYVFGYATGNDFSARDLQFRGVQWMYGKAIDQFAPIGPYLVTADEVPNPQNLDLKCWVNGDLRQNSNTEKMIFPIAELISDLSQAMTLEAGDVIFTGTPEGVIVGMEEKKWLQPGDEIVCEVEGLGRLVNRLAPR</sequence>
<dbReference type="AlphaFoldDB" id="A0A3S0VEJ9"/>
<dbReference type="Proteomes" id="UP000267430">
    <property type="component" value="Unassembled WGS sequence"/>
</dbReference>
<dbReference type="OrthoDB" id="9805307at2"/>
<gene>
    <name evidence="4" type="ORF">ELQ35_20685</name>
</gene>
<dbReference type="InterPro" id="IPR011234">
    <property type="entry name" value="Fumarylacetoacetase-like_C"/>
</dbReference>
<reference evidence="4 5" key="1">
    <citation type="submission" date="2018-12" db="EMBL/GenBank/DDBJ databases">
        <title>Bacillus chawlae sp. nov., Bacillus glennii sp. nov., and Bacillus saganii sp. nov. Isolated from the Vehicle Assembly Building at Kennedy Space Center where the Viking Spacecraft were Assembled.</title>
        <authorList>
            <person name="Seuylemezian A."/>
            <person name="Vaishampayan P."/>
        </authorList>
    </citation>
    <scope>NUCLEOTIDE SEQUENCE [LARGE SCALE GENOMIC DNA]</scope>
    <source>
        <strain evidence="4 5">L5</strain>
    </source>
</reference>
<accession>A0A3S0VEJ9</accession>
<dbReference type="Gene3D" id="3.90.850.10">
    <property type="entry name" value="Fumarylacetoacetase-like, C-terminal domain"/>
    <property type="match status" value="1"/>
</dbReference>
<protein>
    <submittedName>
        <fullName evidence="4">FAA hydrolase family protein</fullName>
    </submittedName>
</protein>
<dbReference type="InterPro" id="IPR036663">
    <property type="entry name" value="Fumarylacetoacetase_C_sf"/>
</dbReference>
<proteinExistence type="inferred from homology"/>
<dbReference type="InterPro" id="IPR051121">
    <property type="entry name" value="FAH"/>
</dbReference>
<evidence type="ECO:0000313" key="4">
    <source>
        <dbReference type="EMBL" id="RUQ25195.1"/>
    </source>
</evidence>
<evidence type="ECO:0000256" key="1">
    <source>
        <dbReference type="ARBA" id="ARBA00010211"/>
    </source>
</evidence>
<name>A0A3S0VEJ9_9BACI</name>
<evidence type="ECO:0000259" key="3">
    <source>
        <dbReference type="Pfam" id="PF01557"/>
    </source>
</evidence>
<keyword evidence="2" id="KW-0479">Metal-binding</keyword>
<dbReference type="GO" id="GO:0016787">
    <property type="term" value="F:hydrolase activity"/>
    <property type="evidence" value="ECO:0007669"/>
    <property type="project" value="UniProtKB-KW"/>
</dbReference>
<keyword evidence="4" id="KW-0378">Hydrolase</keyword>
<dbReference type="PANTHER" id="PTHR42796">
    <property type="entry name" value="FUMARYLACETOACETATE HYDROLASE DOMAIN-CONTAINING PROTEIN 2A-RELATED"/>
    <property type="match status" value="1"/>
</dbReference>
<evidence type="ECO:0000313" key="5">
    <source>
        <dbReference type="Proteomes" id="UP000267430"/>
    </source>
</evidence>
<dbReference type="GO" id="GO:0016853">
    <property type="term" value="F:isomerase activity"/>
    <property type="evidence" value="ECO:0007669"/>
    <property type="project" value="UniProtKB-ARBA"/>
</dbReference>
<keyword evidence="5" id="KW-1185">Reference proteome</keyword>
<dbReference type="FunFam" id="3.90.850.10:FF:000002">
    <property type="entry name" value="2-hydroxyhepta-2,4-diene-1,7-dioate isomerase"/>
    <property type="match status" value="1"/>
</dbReference>
<dbReference type="SUPFAM" id="SSF56529">
    <property type="entry name" value="FAH"/>
    <property type="match status" value="1"/>
</dbReference>
<dbReference type="GO" id="GO:0019752">
    <property type="term" value="P:carboxylic acid metabolic process"/>
    <property type="evidence" value="ECO:0007669"/>
    <property type="project" value="UniProtKB-ARBA"/>
</dbReference>
<evidence type="ECO:0000256" key="2">
    <source>
        <dbReference type="ARBA" id="ARBA00022723"/>
    </source>
</evidence>
<feature type="domain" description="Fumarylacetoacetase-like C-terminal" evidence="3">
    <location>
        <begin position="81"/>
        <end position="285"/>
    </location>
</feature>
<dbReference type="PANTHER" id="PTHR42796:SF4">
    <property type="entry name" value="FUMARYLACETOACETATE HYDROLASE DOMAIN-CONTAINING PROTEIN 2A"/>
    <property type="match status" value="1"/>
</dbReference>
<comment type="caution">
    <text evidence="4">The sequence shown here is derived from an EMBL/GenBank/DDBJ whole genome shotgun (WGS) entry which is preliminary data.</text>
</comment>
<dbReference type="Pfam" id="PF01557">
    <property type="entry name" value="FAA_hydrolase"/>
    <property type="match status" value="1"/>
</dbReference>